<dbReference type="PANTHER" id="PTHR41878">
    <property type="entry name" value="LEXA REPRESSOR-RELATED"/>
    <property type="match status" value="1"/>
</dbReference>
<evidence type="ECO:0000313" key="2">
    <source>
        <dbReference type="EMBL" id="GAA3920711.1"/>
    </source>
</evidence>
<evidence type="ECO:0000313" key="3">
    <source>
        <dbReference type="Proteomes" id="UP001499909"/>
    </source>
</evidence>
<feature type="domain" description="Plasmid pRiA4b Orf3-like" evidence="1">
    <location>
        <begin position="1"/>
        <end position="98"/>
    </location>
</feature>
<accession>A0ABP7MGW2</accession>
<protein>
    <recommendedName>
        <fullName evidence="1">Plasmid pRiA4b Orf3-like domain-containing protein</fullName>
    </recommendedName>
</protein>
<organism evidence="2 3">
    <name type="scientific">Hymenobacter algoricola</name>
    <dbReference type="NCBI Taxonomy" id="486267"/>
    <lineage>
        <taxon>Bacteria</taxon>
        <taxon>Pseudomonadati</taxon>
        <taxon>Bacteroidota</taxon>
        <taxon>Cytophagia</taxon>
        <taxon>Cytophagales</taxon>
        <taxon>Hymenobacteraceae</taxon>
        <taxon>Hymenobacter</taxon>
    </lineage>
</organism>
<dbReference type="InterPro" id="IPR024047">
    <property type="entry name" value="MM3350-like_sf"/>
</dbReference>
<dbReference type="SUPFAM" id="SSF159941">
    <property type="entry name" value="MM3350-like"/>
    <property type="match status" value="1"/>
</dbReference>
<dbReference type="Pfam" id="PF07929">
    <property type="entry name" value="PRiA4_ORF3"/>
    <property type="match status" value="1"/>
</dbReference>
<reference evidence="3" key="1">
    <citation type="journal article" date="2019" name="Int. J. Syst. Evol. Microbiol.">
        <title>The Global Catalogue of Microorganisms (GCM) 10K type strain sequencing project: providing services to taxonomists for standard genome sequencing and annotation.</title>
        <authorList>
            <consortium name="The Broad Institute Genomics Platform"/>
            <consortium name="The Broad Institute Genome Sequencing Center for Infectious Disease"/>
            <person name="Wu L."/>
            <person name="Ma J."/>
        </authorList>
    </citation>
    <scope>NUCLEOTIDE SEQUENCE [LARGE SCALE GENOMIC DNA]</scope>
    <source>
        <strain evidence="3">JCM 17214</strain>
    </source>
</reference>
<dbReference type="EMBL" id="BAABDH010000004">
    <property type="protein sequence ID" value="GAA3920711.1"/>
    <property type="molecule type" value="Genomic_DNA"/>
</dbReference>
<comment type="caution">
    <text evidence="2">The sequence shown here is derived from an EMBL/GenBank/DDBJ whole genome shotgun (WGS) entry which is preliminary data.</text>
</comment>
<name>A0ABP7MGW2_9BACT</name>
<dbReference type="Gene3D" id="3.10.290.30">
    <property type="entry name" value="MM3350-like"/>
    <property type="match status" value="1"/>
</dbReference>
<gene>
    <name evidence="2" type="ORF">GCM10022406_03810</name>
</gene>
<sequence>MGWDNWHLHRFKLWGKEYGIPYAGGISFADDARRVHLGDFPWRANDKFTYTYDFGDYWLHQVRVEQVLPPTALSAHPVCVSGRRACPPEEVGGPEGYN</sequence>
<dbReference type="PANTHER" id="PTHR41878:SF1">
    <property type="entry name" value="TNPR PROTEIN"/>
    <property type="match status" value="1"/>
</dbReference>
<evidence type="ECO:0000259" key="1">
    <source>
        <dbReference type="Pfam" id="PF07929"/>
    </source>
</evidence>
<proteinExistence type="predicted"/>
<keyword evidence="3" id="KW-1185">Reference proteome</keyword>
<dbReference type="Proteomes" id="UP001499909">
    <property type="component" value="Unassembled WGS sequence"/>
</dbReference>
<dbReference type="InterPro" id="IPR012912">
    <property type="entry name" value="Plasmid_pRiA4b_Orf3-like"/>
</dbReference>